<feature type="transmembrane region" description="Helical" evidence="7">
    <location>
        <begin position="95"/>
        <end position="115"/>
    </location>
</feature>
<dbReference type="AlphaFoldDB" id="A0AAV4FGK8"/>
<feature type="transmembrane region" description="Helical" evidence="7">
    <location>
        <begin position="227"/>
        <end position="252"/>
    </location>
</feature>
<feature type="transmembrane region" description="Helical" evidence="7">
    <location>
        <begin position="127"/>
        <end position="145"/>
    </location>
</feature>
<comment type="caution">
    <text evidence="9">The sequence shown here is derived from an EMBL/GenBank/DDBJ whole genome shotgun (WGS) entry which is preliminary data.</text>
</comment>
<accession>A0AAV4FGK8</accession>
<evidence type="ECO:0000256" key="7">
    <source>
        <dbReference type="SAM" id="Phobius"/>
    </source>
</evidence>
<dbReference type="Gene3D" id="1.20.1250.20">
    <property type="entry name" value="MFS general substrate transporter like domains"/>
    <property type="match status" value="2"/>
</dbReference>
<evidence type="ECO:0000256" key="6">
    <source>
        <dbReference type="SAM" id="MobiDB-lite"/>
    </source>
</evidence>
<feature type="region of interest" description="Disordered" evidence="6">
    <location>
        <begin position="591"/>
        <end position="641"/>
    </location>
</feature>
<feature type="compositionally biased region" description="Low complexity" evidence="6">
    <location>
        <begin position="602"/>
        <end position="641"/>
    </location>
</feature>
<feature type="transmembrane region" description="Helical" evidence="7">
    <location>
        <begin position="383"/>
        <end position="403"/>
    </location>
</feature>
<keyword evidence="2" id="KW-0813">Transport</keyword>
<dbReference type="Proteomes" id="UP000762676">
    <property type="component" value="Unassembled WGS sequence"/>
</dbReference>
<keyword evidence="3 7" id="KW-0812">Transmembrane</keyword>
<gene>
    <name evidence="9" type="ORF">ElyMa_005704300</name>
</gene>
<organism evidence="9 10">
    <name type="scientific">Elysia marginata</name>
    <dbReference type="NCBI Taxonomy" id="1093978"/>
    <lineage>
        <taxon>Eukaryota</taxon>
        <taxon>Metazoa</taxon>
        <taxon>Spiralia</taxon>
        <taxon>Lophotrochozoa</taxon>
        <taxon>Mollusca</taxon>
        <taxon>Gastropoda</taxon>
        <taxon>Heterobranchia</taxon>
        <taxon>Euthyneura</taxon>
        <taxon>Panpulmonata</taxon>
        <taxon>Sacoglossa</taxon>
        <taxon>Placobranchoidea</taxon>
        <taxon>Plakobranchidae</taxon>
        <taxon>Elysia</taxon>
    </lineage>
</organism>
<evidence type="ECO:0000256" key="3">
    <source>
        <dbReference type="ARBA" id="ARBA00022692"/>
    </source>
</evidence>
<dbReference type="SUPFAM" id="SSF103473">
    <property type="entry name" value="MFS general substrate transporter"/>
    <property type="match status" value="2"/>
</dbReference>
<dbReference type="PROSITE" id="PS50850">
    <property type="entry name" value="MFS"/>
    <property type="match status" value="1"/>
</dbReference>
<protein>
    <submittedName>
        <fullName evidence="9">Major facilitator superfamily domain-containing protein 8</fullName>
    </submittedName>
</protein>
<comment type="subcellular location">
    <subcellularLocation>
        <location evidence="1">Endomembrane system</location>
        <topology evidence="1">Multi-pass membrane protein</topology>
    </subcellularLocation>
</comment>
<proteinExistence type="predicted"/>
<evidence type="ECO:0000256" key="2">
    <source>
        <dbReference type="ARBA" id="ARBA00022448"/>
    </source>
</evidence>
<feature type="transmembrane region" description="Helical" evidence="7">
    <location>
        <begin position="189"/>
        <end position="207"/>
    </location>
</feature>
<dbReference type="PANTHER" id="PTHR23510:SF3">
    <property type="entry name" value="MAJOR FACILITATOR SUPERFAMILY DOMAIN-CONTAINING PROTEIN 8"/>
    <property type="match status" value="1"/>
</dbReference>
<keyword evidence="4 7" id="KW-1133">Transmembrane helix</keyword>
<feature type="transmembrane region" description="Helical" evidence="7">
    <location>
        <begin position="311"/>
        <end position="331"/>
    </location>
</feature>
<dbReference type="PANTHER" id="PTHR23510">
    <property type="entry name" value="INNER MEMBRANE TRANSPORT PROTEIN YAJR"/>
    <property type="match status" value="1"/>
</dbReference>
<evidence type="ECO:0000259" key="8">
    <source>
        <dbReference type="PROSITE" id="PS50850"/>
    </source>
</evidence>
<feature type="transmembrane region" description="Helical" evidence="7">
    <location>
        <begin position="157"/>
        <end position="177"/>
    </location>
</feature>
<dbReference type="GO" id="GO:0005765">
    <property type="term" value="C:lysosomal membrane"/>
    <property type="evidence" value="ECO:0007669"/>
    <property type="project" value="TreeGrafter"/>
</dbReference>
<feature type="transmembrane region" description="Helical" evidence="7">
    <location>
        <begin position="732"/>
        <end position="751"/>
    </location>
</feature>
<dbReference type="CDD" id="cd17326">
    <property type="entry name" value="MFS_MFSD8"/>
    <property type="match status" value="1"/>
</dbReference>
<evidence type="ECO:0000256" key="5">
    <source>
        <dbReference type="ARBA" id="ARBA00023136"/>
    </source>
</evidence>
<keyword evidence="10" id="KW-1185">Reference proteome</keyword>
<dbReference type="GO" id="GO:0012505">
    <property type="term" value="C:endomembrane system"/>
    <property type="evidence" value="ECO:0007669"/>
    <property type="project" value="UniProtKB-SubCell"/>
</dbReference>
<feature type="transmembrane region" description="Helical" evidence="7">
    <location>
        <begin position="701"/>
        <end position="720"/>
    </location>
</feature>
<evidence type="ECO:0000256" key="1">
    <source>
        <dbReference type="ARBA" id="ARBA00004127"/>
    </source>
</evidence>
<dbReference type="GO" id="GO:0022857">
    <property type="term" value="F:transmembrane transporter activity"/>
    <property type="evidence" value="ECO:0007669"/>
    <property type="project" value="InterPro"/>
</dbReference>
<dbReference type="Pfam" id="PF07690">
    <property type="entry name" value="MFS_1"/>
    <property type="match status" value="1"/>
</dbReference>
<sequence length="776" mass="84950">MSEDESYHSLDDGYDSPLLGSRLPHANNHYTNGNITSVSCPSVVILEPPNSYRSRWRSLRIMYLTMFMGSVTFTITVSSLWPFLQELDPSTTPSFLGWVVAAYSLGQLVASPFFGGWANFRKSSREPLTASLVLTVLFNVLYMYLQSIHDKPQIFMIVARGLVGFSAGSTAVVRSYISAATTLKERTACMANVSIFQALGFILGPVIQTCLVPLHFPGPVEFPSLHINMYTAPAMFASILAFINLLLVVFVFKEHQVDGLEEAGVASHIQKPDDDQEEDEAARAGSNGHAHAINGEDTPLLDSAEENKPDMIAVLSTIFLFFVILFMFTVFETIGTPLTMHMYAWTKTEATLYQGIILGCSAATSIVVFVVVKILAKKFNERYLLLAGLVISFGAFILFIPWGPGMPPLPFVPTEKNGTITPNHLETFGNLNDESVSNSVSSEQDHDILTFAPLSRGQNRMHPNKVAFLKHMAQGNETHIFDQNPLNVSPIGEASVSLDIRHKRDSNVLHKGWTSKNAQTLERVGSRYSHQLAVESKAAITDTHGESQHQTSKDSKLISKLSNMVSFDSDNNLLNTKLNVQFVSTKPAFTTTNTTSLKPPANSSSSNVTISTTTTSTSTTIKTSTTTTTSPPTTTATSSSNVTVSPEGCPWQYSWCRHVPALPLLQYLAAILVFSIGYPMCQMLSYTIYSKILGSMPQGVWMGWITAAGSLARTVGPIYVSQVYDMSGPQATFGSVAGLIFLTTIFYVVVFRRLVPCQERKEQTNGSAGSYTQQPA</sequence>
<evidence type="ECO:0000313" key="9">
    <source>
        <dbReference type="EMBL" id="GFR72377.1"/>
    </source>
</evidence>
<name>A0AAV4FGK8_9GAST</name>
<dbReference type="InterPro" id="IPR036259">
    <property type="entry name" value="MFS_trans_sf"/>
</dbReference>
<feature type="domain" description="Major facilitator superfamily (MFS) profile" evidence="8">
    <location>
        <begin position="58"/>
        <end position="755"/>
    </location>
</feature>
<dbReference type="EMBL" id="BMAT01011409">
    <property type="protein sequence ID" value="GFR72377.1"/>
    <property type="molecule type" value="Genomic_DNA"/>
</dbReference>
<dbReference type="InterPro" id="IPR020846">
    <property type="entry name" value="MFS_dom"/>
</dbReference>
<keyword evidence="5 7" id="KW-0472">Membrane</keyword>
<feature type="transmembrane region" description="Helical" evidence="7">
    <location>
        <begin position="351"/>
        <end position="376"/>
    </location>
</feature>
<dbReference type="InterPro" id="IPR011701">
    <property type="entry name" value="MFS"/>
</dbReference>
<feature type="transmembrane region" description="Helical" evidence="7">
    <location>
        <begin position="61"/>
        <end position="83"/>
    </location>
</feature>
<feature type="transmembrane region" description="Helical" evidence="7">
    <location>
        <begin position="664"/>
        <end position="689"/>
    </location>
</feature>
<reference evidence="9 10" key="1">
    <citation type="journal article" date="2021" name="Elife">
        <title>Chloroplast acquisition without the gene transfer in kleptoplastic sea slugs, Plakobranchus ocellatus.</title>
        <authorList>
            <person name="Maeda T."/>
            <person name="Takahashi S."/>
            <person name="Yoshida T."/>
            <person name="Shimamura S."/>
            <person name="Takaki Y."/>
            <person name="Nagai Y."/>
            <person name="Toyoda A."/>
            <person name="Suzuki Y."/>
            <person name="Arimoto A."/>
            <person name="Ishii H."/>
            <person name="Satoh N."/>
            <person name="Nishiyama T."/>
            <person name="Hasebe M."/>
            <person name="Maruyama T."/>
            <person name="Minagawa J."/>
            <person name="Obokata J."/>
            <person name="Shigenobu S."/>
        </authorList>
    </citation>
    <scope>NUCLEOTIDE SEQUENCE [LARGE SCALE GENOMIC DNA]</scope>
</reference>
<evidence type="ECO:0000313" key="10">
    <source>
        <dbReference type="Proteomes" id="UP000762676"/>
    </source>
</evidence>
<evidence type="ECO:0000256" key="4">
    <source>
        <dbReference type="ARBA" id="ARBA00022989"/>
    </source>
</evidence>
<dbReference type="InterPro" id="IPR051068">
    <property type="entry name" value="MFS_Domain-Containing_Protein"/>
</dbReference>